<reference evidence="1" key="1">
    <citation type="submission" date="2020-08" db="EMBL/GenBank/DDBJ databases">
        <title>Sulfitobacter aestuariivivens sp. nov., isolated from a tidal flat.</title>
        <authorList>
            <person name="Park S."/>
            <person name="Yoon J.-H."/>
        </authorList>
    </citation>
    <scope>NUCLEOTIDE SEQUENCE</scope>
    <source>
        <strain evidence="1">TSTF-M16</strain>
    </source>
</reference>
<accession>A0A927D6S9</accession>
<dbReference type="RefSeq" id="WP_191077001.1">
    <property type="nucleotide sequence ID" value="NZ_JACTAG010000003.1"/>
</dbReference>
<name>A0A927D6S9_9RHOB</name>
<protein>
    <submittedName>
        <fullName evidence="1">Rhamnosyl transferase</fullName>
    </submittedName>
</protein>
<evidence type="ECO:0000313" key="1">
    <source>
        <dbReference type="EMBL" id="MBD3665974.1"/>
    </source>
</evidence>
<dbReference type="AlphaFoldDB" id="A0A927D6S9"/>
<gene>
    <name evidence="1" type="ORF">H9Q16_18710</name>
</gene>
<keyword evidence="1" id="KW-0808">Transferase</keyword>
<organism evidence="1 2">
    <name type="scientific">Sulfitobacter aestuariivivens</name>
    <dbReference type="NCBI Taxonomy" id="2766981"/>
    <lineage>
        <taxon>Bacteria</taxon>
        <taxon>Pseudomonadati</taxon>
        <taxon>Pseudomonadota</taxon>
        <taxon>Alphaproteobacteria</taxon>
        <taxon>Rhodobacterales</taxon>
        <taxon>Roseobacteraceae</taxon>
        <taxon>Sulfitobacter</taxon>
    </lineage>
</organism>
<dbReference type="Pfam" id="PF11316">
    <property type="entry name" value="Rhamno_transf"/>
    <property type="match status" value="1"/>
</dbReference>
<dbReference type="GO" id="GO:0016740">
    <property type="term" value="F:transferase activity"/>
    <property type="evidence" value="ECO:0007669"/>
    <property type="project" value="UniProtKB-KW"/>
</dbReference>
<comment type="caution">
    <text evidence="1">The sequence shown here is derived from an EMBL/GenBank/DDBJ whole genome shotgun (WGS) entry which is preliminary data.</text>
</comment>
<sequence length="268" mass="30550">MQVIGICRFSYPAIGGFQIEHDQIADRIAHLYDDARLEERFRLFETVALPCLRAQTDPHFGLIIVIGDQFPQHYRHRLEALIADLPQAIIHAEPPRKQREVMKEILNEARIDKEDPCLQFRFDDDDAVAVDFVEKLRAAAKIGAPLLTDNRTVAFDWNRGYAARFGAEGIAATELYRPYFVAALGMLIRGKCWQTIMNFGHEKIPRFMPTMSFSNPGMYVRGINSSNDSRRATTNDPLLTRLDSAEEAAFKNRFAIEADEVRRVFSAS</sequence>
<dbReference type="EMBL" id="JACTAG010000003">
    <property type="protein sequence ID" value="MBD3665974.1"/>
    <property type="molecule type" value="Genomic_DNA"/>
</dbReference>
<proteinExistence type="predicted"/>
<evidence type="ECO:0000313" key="2">
    <source>
        <dbReference type="Proteomes" id="UP000635142"/>
    </source>
</evidence>
<keyword evidence="2" id="KW-1185">Reference proteome</keyword>
<dbReference type="Proteomes" id="UP000635142">
    <property type="component" value="Unassembled WGS sequence"/>
</dbReference>
<dbReference type="InterPro" id="IPR021466">
    <property type="entry name" value="Put_rhamnosyl_transferase"/>
</dbReference>